<keyword evidence="4 7" id="KW-0812">Transmembrane</keyword>
<sequence length="488" mass="52182">MLATSETQGTSLRQQVRSAVIWRSGTQIFGQLLTWASTFIVIRLLGPSAYGLFAMTQVILVLLNMLNGYGLASALIQREDAGRHAQRQLFGMLILLNFALGGLQYLAAPAAAAYYRQPMVADLLRVQALLYIATPFIALPQALLSREMDFRRQALVNFVSALAGAITALAGALAGMGVWTLVAAPIALFATRAIGMTIAARSYMWPSFDFRGAGDIARYGGVMATGQIFWFAQSQADVFIAGRLFDPHMLGIYTTSLFLTQIFVSKFVPPLNEVAFSAYARLKDDKAAVGAAFTKSVRLVMLVAMPFYLGMAATAEPLVAVALGPKWMEAVPVVHWLALAMPMMTLQVLFAPASDACGRPGISAQNSMTGALCLPIAFLIGVHWGVMGLVAAWFAAYPLYLALSTWRTLPVIGVKFGTLVEAIAPSALAAGAMALIVTGLDALLPPVPELLRLALLVAAGGLAYAGLLFLFARRMLVDSINLVRNRGA</sequence>
<feature type="transmembrane region" description="Helical" evidence="7">
    <location>
        <begin position="450"/>
        <end position="472"/>
    </location>
</feature>
<feature type="transmembrane region" description="Helical" evidence="7">
    <location>
        <begin position="299"/>
        <end position="321"/>
    </location>
</feature>
<evidence type="ECO:0000256" key="2">
    <source>
        <dbReference type="ARBA" id="ARBA00007430"/>
    </source>
</evidence>
<feature type="transmembrane region" description="Helical" evidence="7">
    <location>
        <begin position="89"/>
        <end position="108"/>
    </location>
</feature>
<name>A0A7W7K196_9SPHN</name>
<dbReference type="Proteomes" id="UP000575241">
    <property type="component" value="Unassembled WGS sequence"/>
</dbReference>
<proteinExistence type="inferred from homology"/>
<keyword evidence="5 7" id="KW-1133">Transmembrane helix</keyword>
<feature type="transmembrane region" description="Helical" evidence="7">
    <location>
        <begin position="128"/>
        <end position="144"/>
    </location>
</feature>
<organism evidence="8 9">
    <name type="scientific">Sphingomonas kyeonggiensis</name>
    <dbReference type="NCBI Taxonomy" id="1268553"/>
    <lineage>
        <taxon>Bacteria</taxon>
        <taxon>Pseudomonadati</taxon>
        <taxon>Pseudomonadota</taxon>
        <taxon>Alphaproteobacteria</taxon>
        <taxon>Sphingomonadales</taxon>
        <taxon>Sphingomonadaceae</taxon>
        <taxon>Sphingomonas</taxon>
    </lineage>
</organism>
<dbReference type="PANTHER" id="PTHR30250">
    <property type="entry name" value="PST FAMILY PREDICTED COLANIC ACID TRANSPORTER"/>
    <property type="match status" value="1"/>
</dbReference>
<comment type="caution">
    <text evidence="8">The sequence shown here is derived from an EMBL/GenBank/DDBJ whole genome shotgun (WGS) entry which is preliminary data.</text>
</comment>
<evidence type="ECO:0000256" key="7">
    <source>
        <dbReference type="SAM" id="Phobius"/>
    </source>
</evidence>
<gene>
    <name evidence="8" type="ORF">HNP52_001576</name>
</gene>
<evidence type="ECO:0000256" key="4">
    <source>
        <dbReference type="ARBA" id="ARBA00022692"/>
    </source>
</evidence>
<evidence type="ECO:0000256" key="6">
    <source>
        <dbReference type="ARBA" id="ARBA00023136"/>
    </source>
</evidence>
<dbReference type="PANTHER" id="PTHR30250:SF10">
    <property type="entry name" value="LIPOPOLYSACCHARIDE BIOSYNTHESIS PROTEIN WZXC"/>
    <property type="match status" value="1"/>
</dbReference>
<comment type="subcellular location">
    <subcellularLocation>
        <location evidence="1">Cell membrane</location>
        <topology evidence="1">Multi-pass membrane protein</topology>
    </subcellularLocation>
</comment>
<feature type="transmembrane region" description="Helical" evidence="7">
    <location>
        <begin position="182"/>
        <end position="200"/>
    </location>
</feature>
<dbReference type="CDD" id="cd13127">
    <property type="entry name" value="MATE_tuaB_like"/>
    <property type="match status" value="1"/>
</dbReference>
<feature type="transmembrane region" description="Helical" evidence="7">
    <location>
        <begin position="48"/>
        <end position="69"/>
    </location>
</feature>
<evidence type="ECO:0000313" key="9">
    <source>
        <dbReference type="Proteomes" id="UP000575241"/>
    </source>
</evidence>
<evidence type="ECO:0000256" key="1">
    <source>
        <dbReference type="ARBA" id="ARBA00004651"/>
    </source>
</evidence>
<dbReference type="AlphaFoldDB" id="A0A7W7K196"/>
<evidence type="ECO:0000256" key="5">
    <source>
        <dbReference type="ARBA" id="ARBA00022989"/>
    </source>
</evidence>
<dbReference type="GO" id="GO:0005886">
    <property type="term" value="C:plasma membrane"/>
    <property type="evidence" value="ECO:0007669"/>
    <property type="project" value="UniProtKB-SubCell"/>
</dbReference>
<keyword evidence="9" id="KW-1185">Reference proteome</keyword>
<feature type="transmembrane region" description="Helical" evidence="7">
    <location>
        <begin position="156"/>
        <end position="176"/>
    </location>
</feature>
<feature type="transmembrane region" description="Helical" evidence="7">
    <location>
        <begin position="372"/>
        <end position="396"/>
    </location>
</feature>
<accession>A0A7W7K196</accession>
<feature type="transmembrane region" description="Helical" evidence="7">
    <location>
        <begin position="20"/>
        <end position="42"/>
    </location>
</feature>
<dbReference type="EMBL" id="JACHLN010000001">
    <property type="protein sequence ID" value="MBB4838525.1"/>
    <property type="molecule type" value="Genomic_DNA"/>
</dbReference>
<comment type="similarity">
    <text evidence="2">Belongs to the polysaccharide synthase family.</text>
</comment>
<reference evidence="8 9" key="1">
    <citation type="submission" date="2020-08" db="EMBL/GenBank/DDBJ databases">
        <title>Functional genomics of gut bacteria from endangered species of beetles.</title>
        <authorList>
            <person name="Carlos-Shanley C."/>
        </authorList>
    </citation>
    <scope>NUCLEOTIDE SEQUENCE [LARGE SCALE GENOMIC DNA]</scope>
    <source>
        <strain evidence="8 9">S00224</strain>
    </source>
</reference>
<dbReference type="Pfam" id="PF13440">
    <property type="entry name" value="Polysacc_synt_3"/>
    <property type="match status" value="1"/>
</dbReference>
<keyword evidence="6 7" id="KW-0472">Membrane</keyword>
<keyword evidence="3" id="KW-1003">Cell membrane</keyword>
<evidence type="ECO:0000313" key="8">
    <source>
        <dbReference type="EMBL" id="MBB4838525.1"/>
    </source>
</evidence>
<protein>
    <submittedName>
        <fullName evidence="8">O-antigen/teichoic acid export membrane protein</fullName>
    </submittedName>
</protein>
<dbReference type="InterPro" id="IPR050833">
    <property type="entry name" value="Poly_Biosynth_Transport"/>
</dbReference>
<evidence type="ECO:0000256" key="3">
    <source>
        <dbReference type="ARBA" id="ARBA00022475"/>
    </source>
</evidence>
<feature type="transmembrane region" description="Helical" evidence="7">
    <location>
        <begin position="333"/>
        <end position="351"/>
    </location>
</feature>